<sequence>MLTRTRDYWLSETLRLPTPWTAPLGAARSLLALGAGLTYLLTPSAVLFTPVDGALTARCAASVGWLAWPCWLPESAVGGAQAVAGLLCLSVASGWFPALAAVPTAVLLLALPMTSAAPDGGDQLAGILGLLMLPVSLTDWRRHSWTAVQSDRGLGSRVYLADVGVALAKLQVAVVYLVACLGKLESSEWVNGTALFYWVRNNVFGAPWIFRTTAEWVTSQPPLVAALSWGTLVLEFSLAISVFLPVSFRLRVLLPTALVFHLGIWLVLGVSSFAFVMFAALLILVVPIGWSSSRPRTTHQRVHKAEEIPA</sequence>
<gene>
    <name evidence="7" type="ORF">B0H03_101298</name>
</gene>
<evidence type="ECO:0000256" key="1">
    <source>
        <dbReference type="ARBA" id="ARBA00004127"/>
    </source>
</evidence>
<evidence type="ECO:0000313" key="8">
    <source>
        <dbReference type="Proteomes" id="UP000245674"/>
    </source>
</evidence>
<comment type="caution">
    <text evidence="7">The sequence shown here is derived from an EMBL/GenBank/DDBJ whole genome shotgun (WGS) entry which is preliminary data.</text>
</comment>
<accession>A0ABX5LGJ6</accession>
<keyword evidence="4 5" id="KW-0472">Membrane</keyword>
<reference evidence="7 8" key="1">
    <citation type="submission" date="2018-03" db="EMBL/GenBank/DDBJ databases">
        <title>Genomic Encyclopedia of Type Strains, Phase III (KMG-III): the genomes of soil and plant-associated and newly described type strains.</title>
        <authorList>
            <person name="Whitman W."/>
        </authorList>
    </citation>
    <scope>NUCLEOTIDE SEQUENCE [LARGE SCALE GENOMIC DNA]</scope>
    <source>
        <strain evidence="7 8">VKM Ac-1602</strain>
    </source>
</reference>
<evidence type="ECO:0000256" key="3">
    <source>
        <dbReference type="ARBA" id="ARBA00022989"/>
    </source>
</evidence>
<evidence type="ECO:0000256" key="4">
    <source>
        <dbReference type="ARBA" id="ARBA00023136"/>
    </source>
</evidence>
<keyword evidence="8" id="KW-1185">Reference proteome</keyword>
<keyword evidence="2 5" id="KW-0812">Transmembrane</keyword>
<dbReference type="EMBL" id="QGDV01000001">
    <property type="protein sequence ID" value="PWJ66842.1"/>
    <property type="molecule type" value="Genomic_DNA"/>
</dbReference>
<evidence type="ECO:0000256" key="5">
    <source>
        <dbReference type="SAM" id="Phobius"/>
    </source>
</evidence>
<feature type="transmembrane region" description="Helical" evidence="5">
    <location>
        <begin position="258"/>
        <end position="286"/>
    </location>
</feature>
<evidence type="ECO:0000256" key="2">
    <source>
        <dbReference type="ARBA" id="ARBA00022692"/>
    </source>
</evidence>
<dbReference type="PANTHER" id="PTHR39535">
    <property type="entry name" value="SPORULATION-DELAYING PROTEIN SDPB"/>
    <property type="match status" value="1"/>
</dbReference>
<dbReference type="InterPro" id="IPR011020">
    <property type="entry name" value="HTTM-like"/>
</dbReference>
<evidence type="ECO:0000259" key="6">
    <source>
        <dbReference type="SMART" id="SM00752"/>
    </source>
</evidence>
<comment type="subcellular location">
    <subcellularLocation>
        <location evidence="1">Endomembrane system</location>
        <topology evidence="1">Multi-pass membrane protein</topology>
    </subcellularLocation>
</comment>
<feature type="transmembrane region" description="Helical" evidence="5">
    <location>
        <begin position="226"/>
        <end position="246"/>
    </location>
</feature>
<dbReference type="SMART" id="SM00752">
    <property type="entry name" value="HTTM"/>
    <property type="match status" value="1"/>
</dbReference>
<dbReference type="InterPro" id="IPR052964">
    <property type="entry name" value="Sporulation_signal_mat"/>
</dbReference>
<protein>
    <submittedName>
        <fullName evidence="7">Antimicrobial peptide system SdpB family protein</fullName>
    </submittedName>
</protein>
<feature type="domain" description="HTTM-like" evidence="6">
    <location>
        <begin position="15"/>
        <end position="289"/>
    </location>
</feature>
<keyword evidence="3 5" id="KW-1133">Transmembrane helix</keyword>
<dbReference type="Proteomes" id="UP000245674">
    <property type="component" value="Unassembled WGS sequence"/>
</dbReference>
<dbReference type="PANTHER" id="PTHR39535:SF2">
    <property type="entry name" value="HTTM DOMAIN-CONTAINING PROTEIN"/>
    <property type="match status" value="1"/>
</dbReference>
<name>A0ABX5LGJ6_9MICO</name>
<organism evidence="7 8">
    <name type="scientific">Rathayibacter iranicus NCPPB 2253 = VKM Ac-1602</name>
    <dbReference type="NCBI Taxonomy" id="1328868"/>
    <lineage>
        <taxon>Bacteria</taxon>
        <taxon>Bacillati</taxon>
        <taxon>Actinomycetota</taxon>
        <taxon>Actinomycetes</taxon>
        <taxon>Micrococcales</taxon>
        <taxon>Microbacteriaceae</taxon>
        <taxon>Rathayibacter</taxon>
    </lineage>
</organism>
<proteinExistence type="predicted"/>
<evidence type="ECO:0000313" key="7">
    <source>
        <dbReference type="EMBL" id="PWJ66842.1"/>
    </source>
</evidence>